<dbReference type="RefSeq" id="WP_285043634.1">
    <property type="nucleotide sequence ID" value="NZ_JASOGN010000134.1"/>
</dbReference>
<dbReference type="InterPro" id="IPR002525">
    <property type="entry name" value="Transp_IS110-like_N"/>
</dbReference>
<gene>
    <name evidence="2" type="ORF">QP235_10820</name>
</gene>
<sequence length="116" mass="13388">MMESQIIFGIDVSSKSSTVCVVNDRIKQGESFRISNDSFGYQKLYEQLNQYLITPLVVFEATGVYSLSLQAFLEDYHIKYLKLNPLKAKKLMDNNLRHNKTDKVDAYRLALIQFNA</sequence>
<dbReference type="GO" id="GO:0006313">
    <property type="term" value="P:DNA transposition"/>
    <property type="evidence" value="ECO:0007669"/>
    <property type="project" value="InterPro"/>
</dbReference>
<dbReference type="GO" id="GO:0003677">
    <property type="term" value="F:DNA binding"/>
    <property type="evidence" value="ECO:0007669"/>
    <property type="project" value="InterPro"/>
</dbReference>
<dbReference type="Pfam" id="PF01548">
    <property type="entry name" value="DEDD_Tnp_IS110"/>
    <property type="match status" value="1"/>
</dbReference>
<evidence type="ECO:0000313" key="2">
    <source>
        <dbReference type="EMBL" id="MDK6503642.1"/>
    </source>
</evidence>
<evidence type="ECO:0000313" key="3">
    <source>
        <dbReference type="Proteomes" id="UP001230300"/>
    </source>
</evidence>
<dbReference type="PANTHER" id="PTHR33055:SF17">
    <property type="entry name" value="THIRD ORF IN TRANSPOSON ISC1491"/>
    <property type="match status" value="1"/>
</dbReference>
<dbReference type="PANTHER" id="PTHR33055">
    <property type="entry name" value="TRANSPOSASE FOR INSERTION SEQUENCE ELEMENT IS1111A"/>
    <property type="match status" value="1"/>
</dbReference>
<name>A0AAW6XL93_9LACO</name>
<organism evidence="2 3">
    <name type="scientific">Lactobacillus crispatus</name>
    <dbReference type="NCBI Taxonomy" id="47770"/>
    <lineage>
        <taxon>Bacteria</taxon>
        <taxon>Bacillati</taxon>
        <taxon>Bacillota</taxon>
        <taxon>Bacilli</taxon>
        <taxon>Lactobacillales</taxon>
        <taxon>Lactobacillaceae</taxon>
        <taxon>Lactobacillus</taxon>
    </lineage>
</organism>
<dbReference type="EMBL" id="JASOGN010000134">
    <property type="protein sequence ID" value="MDK6503642.1"/>
    <property type="molecule type" value="Genomic_DNA"/>
</dbReference>
<dbReference type="InterPro" id="IPR047650">
    <property type="entry name" value="Transpos_IS110"/>
</dbReference>
<accession>A0AAW6XL93</accession>
<reference evidence="2" key="1">
    <citation type="submission" date="2023-05" db="EMBL/GenBank/DDBJ databases">
        <title>Cataloging the Phylogenetic Diversity of Human Bladder Bacteria.</title>
        <authorList>
            <person name="Du J."/>
        </authorList>
    </citation>
    <scope>NUCLEOTIDE SEQUENCE</scope>
    <source>
        <strain evidence="2">UMB9226</strain>
    </source>
</reference>
<comment type="caution">
    <text evidence="2">The sequence shown here is derived from an EMBL/GenBank/DDBJ whole genome shotgun (WGS) entry which is preliminary data.</text>
</comment>
<feature type="non-terminal residue" evidence="2">
    <location>
        <position position="116"/>
    </location>
</feature>
<dbReference type="GO" id="GO:0004803">
    <property type="term" value="F:transposase activity"/>
    <property type="evidence" value="ECO:0007669"/>
    <property type="project" value="InterPro"/>
</dbReference>
<proteinExistence type="predicted"/>
<dbReference type="AlphaFoldDB" id="A0AAW6XL93"/>
<protein>
    <submittedName>
        <fullName evidence="2">Transposase</fullName>
    </submittedName>
</protein>
<dbReference type="Proteomes" id="UP001230300">
    <property type="component" value="Unassembled WGS sequence"/>
</dbReference>
<feature type="domain" description="Transposase IS110-like N-terminal" evidence="1">
    <location>
        <begin position="9"/>
        <end position="112"/>
    </location>
</feature>
<evidence type="ECO:0000259" key="1">
    <source>
        <dbReference type="Pfam" id="PF01548"/>
    </source>
</evidence>